<keyword evidence="5 9" id="KW-0238">DNA-binding</keyword>
<feature type="domain" description="Response regulatory" evidence="10">
    <location>
        <begin position="19"/>
        <end position="133"/>
    </location>
</feature>
<dbReference type="SUPFAM" id="SSF46894">
    <property type="entry name" value="C-terminal effector domain of the bipartite response regulators"/>
    <property type="match status" value="1"/>
</dbReference>
<dbReference type="GO" id="GO:0000156">
    <property type="term" value="F:phosphorelay response regulator activity"/>
    <property type="evidence" value="ECO:0007669"/>
    <property type="project" value="TreeGrafter"/>
</dbReference>
<dbReference type="Proteomes" id="UP000005104">
    <property type="component" value="Chromosome"/>
</dbReference>
<accession>H5Y5U8</accession>
<evidence type="ECO:0000259" key="11">
    <source>
        <dbReference type="PROSITE" id="PS51755"/>
    </source>
</evidence>
<organism evidence="12 13">
    <name type="scientific">Desulfosporosinus youngiae DSM 17734</name>
    <dbReference type="NCBI Taxonomy" id="768710"/>
    <lineage>
        <taxon>Bacteria</taxon>
        <taxon>Bacillati</taxon>
        <taxon>Bacillota</taxon>
        <taxon>Clostridia</taxon>
        <taxon>Eubacteriales</taxon>
        <taxon>Desulfitobacteriaceae</taxon>
        <taxon>Desulfosporosinus</taxon>
    </lineage>
</organism>
<dbReference type="PROSITE" id="PS50110">
    <property type="entry name" value="RESPONSE_REGULATORY"/>
    <property type="match status" value="1"/>
</dbReference>
<dbReference type="FunFam" id="1.10.10.10:FF:000018">
    <property type="entry name" value="DNA-binding response regulator ResD"/>
    <property type="match status" value="1"/>
</dbReference>
<evidence type="ECO:0000259" key="10">
    <source>
        <dbReference type="PROSITE" id="PS50110"/>
    </source>
</evidence>
<dbReference type="InterPro" id="IPR016032">
    <property type="entry name" value="Sig_transdc_resp-reg_C-effctor"/>
</dbReference>
<sequence>MMFVKPDKRGDQVKDIKMKVLVVEDEESIRRFITLNLSAAGYLVSDTATGEEALEMLETFAPKVVVLDLMLPGIGGLEVCQKIRETRQETFVIMLTARGQDTDKILGLELGADDYMVKPFNPLELIARVKAVLRRGAGLRDPKEIFRCGDLCLNITANKFYKKDHEIELTPIEFGLLKVFMENPGRALKREEMLNTVWGEDYFGDTKTLDVHIRRLREKIEDNPSRPEFIKTVWGSGYRWQQES</sequence>
<dbReference type="GO" id="GO:0032993">
    <property type="term" value="C:protein-DNA complex"/>
    <property type="evidence" value="ECO:0007669"/>
    <property type="project" value="TreeGrafter"/>
</dbReference>
<dbReference type="CDD" id="cd17574">
    <property type="entry name" value="REC_OmpR"/>
    <property type="match status" value="1"/>
</dbReference>
<dbReference type="GO" id="GO:0005829">
    <property type="term" value="C:cytosol"/>
    <property type="evidence" value="ECO:0007669"/>
    <property type="project" value="TreeGrafter"/>
</dbReference>
<evidence type="ECO:0000256" key="8">
    <source>
        <dbReference type="PROSITE-ProRule" id="PRU00169"/>
    </source>
</evidence>
<keyword evidence="4" id="KW-0805">Transcription regulation</keyword>
<dbReference type="InterPro" id="IPR001789">
    <property type="entry name" value="Sig_transdc_resp-reg_receiver"/>
</dbReference>
<dbReference type="PROSITE" id="PS51755">
    <property type="entry name" value="OMPR_PHOB"/>
    <property type="match status" value="1"/>
</dbReference>
<dbReference type="GO" id="GO:0000976">
    <property type="term" value="F:transcription cis-regulatory region binding"/>
    <property type="evidence" value="ECO:0007669"/>
    <property type="project" value="TreeGrafter"/>
</dbReference>
<dbReference type="Gene3D" id="6.10.250.690">
    <property type="match status" value="1"/>
</dbReference>
<dbReference type="PANTHER" id="PTHR48111">
    <property type="entry name" value="REGULATOR OF RPOS"/>
    <property type="match status" value="1"/>
</dbReference>
<dbReference type="Pfam" id="PF00072">
    <property type="entry name" value="Response_reg"/>
    <property type="match status" value="1"/>
</dbReference>
<dbReference type="InterPro" id="IPR039420">
    <property type="entry name" value="WalR-like"/>
</dbReference>
<evidence type="ECO:0000256" key="5">
    <source>
        <dbReference type="ARBA" id="ARBA00023125"/>
    </source>
</evidence>
<gene>
    <name evidence="12" type="ORF">DesyoDRAFT_3840</name>
</gene>
<evidence type="ECO:0000256" key="4">
    <source>
        <dbReference type="ARBA" id="ARBA00023015"/>
    </source>
</evidence>
<dbReference type="Gene3D" id="1.10.10.10">
    <property type="entry name" value="Winged helix-like DNA-binding domain superfamily/Winged helix DNA-binding domain"/>
    <property type="match status" value="1"/>
</dbReference>
<reference evidence="12 13" key="1">
    <citation type="submission" date="2011-11" db="EMBL/GenBank/DDBJ databases">
        <title>The Noncontiguous Finished genome of Desulfosporosinus youngiae DSM 17734.</title>
        <authorList>
            <consortium name="US DOE Joint Genome Institute (JGI-PGF)"/>
            <person name="Lucas S."/>
            <person name="Han J."/>
            <person name="Lapidus A."/>
            <person name="Cheng J.-F."/>
            <person name="Goodwin L."/>
            <person name="Pitluck S."/>
            <person name="Peters L."/>
            <person name="Ovchinnikova G."/>
            <person name="Lu M."/>
            <person name="Land M.L."/>
            <person name="Hauser L."/>
            <person name="Pester M."/>
            <person name="Spring S."/>
            <person name="Ollivier B."/>
            <person name="Rattei T."/>
            <person name="Klenk H.-P."/>
            <person name="Wagner M."/>
            <person name="Loy A."/>
            <person name="Woyke T.J."/>
        </authorList>
    </citation>
    <scope>NUCLEOTIDE SEQUENCE [LARGE SCALE GENOMIC DNA]</scope>
    <source>
        <strain evidence="12 13">DSM 17734</strain>
    </source>
</reference>
<feature type="modified residue" description="4-aspartylphosphate" evidence="8">
    <location>
        <position position="68"/>
    </location>
</feature>
<keyword evidence="3" id="KW-0902">Two-component regulatory system</keyword>
<evidence type="ECO:0000256" key="1">
    <source>
        <dbReference type="ARBA" id="ARBA00018672"/>
    </source>
</evidence>
<dbReference type="SMART" id="SM00448">
    <property type="entry name" value="REC"/>
    <property type="match status" value="1"/>
</dbReference>
<dbReference type="HOGENOM" id="CLU_000445_30_4_9"/>
<keyword evidence="13" id="KW-1185">Reference proteome</keyword>
<evidence type="ECO:0000313" key="12">
    <source>
        <dbReference type="EMBL" id="EHQ90824.1"/>
    </source>
</evidence>
<dbReference type="Gene3D" id="3.40.50.2300">
    <property type="match status" value="1"/>
</dbReference>
<dbReference type="InterPro" id="IPR036388">
    <property type="entry name" value="WH-like_DNA-bd_sf"/>
</dbReference>
<dbReference type="CDD" id="cd00383">
    <property type="entry name" value="trans_reg_C"/>
    <property type="match status" value="1"/>
</dbReference>
<comment type="function">
    <text evidence="7">May play the central regulatory role in sporulation. It may be an element of the effector pathway responsible for the activation of sporulation genes in response to nutritional stress. Spo0A may act in concert with spo0H (a sigma factor) to control the expression of some genes that are critical to the sporulation process.</text>
</comment>
<dbReference type="InterPro" id="IPR001867">
    <property type="entry name" value="OmpR/PhoB-type_DNA-bd"/>
</dbReference>
<keyword evidence="2 8" id="KW-0597">Phosphoprotein</keyword>
<dbReference type="Pfam" id="PF00486">
    <property type="entry name" value="Trans_reg_C"/>
    <property type="match status" value="1"/>
</dbReference>
<evidence type="ECO:0000256" key="2">
    <source>
        <dbReference type="ARBA" id="ARBA00022553"/>
    </source>
</evidence>
<proteinExistence type="predicted"/>
<dbReference type="SMART" id="SM00862">
    <property type="entry name" value="Trans_reg_C"/>
    <property type="match status" value="1"/>
</dbReference>
<evidence type="ECO:0000256" key="7">
    <source>
        <dbReference type="ARBA" id="ARBA00024867"/>
    </source>
</evidence>
<evidence type="ECO:0000256" key="6">
    <source>
        <dbReference type="ARBA" id="ARBA00023163"/>
    </source>
</evidence>
<dbReference type="InterPro" id="IPR011006">
    <property type="entry name" value="CheY-like_superfamily"/>
</dbReference>
<dbReference type="FunFam" id="3.40.50.2300:FF:000001">
    <property type="entry name" value="DNA-binding response regulator PhoB"/>
    <property type="match status" value="1"/>
</dbReference>
<evidence type="ECO:0000256" key="9">
    <source>
        <dbReference type="PROSITE-ProRule" id="PRU01091"/>
    </source>
</evidence>
<dbReference type="GO" id="GO:0006355">
    <property type="term" value="P:regulation of DNA-templated transcription"/>
    <property type="evidence" value="ECO:0007669"/>
    <property type="project" value="InterPro"/>
</dbReference>
<evidence type="ECO:0000313" key="13">
    <source>
        <dbReference type="Proteomes" id="UP000005104"/>
    </source>
</evidence>
<dbReference type="AlphaFoldDB" id="H5Y5U8"/>
<protein>
    <recommendedName>
        <fullName evidence="1">Stage 0 sporulation protein A homolog</fullName>
    </recommendedName>
</protein>
<dbReference type="PANTHER" id="PTHR48111:SF54">
    <property type="entry name" value="STAGE 0 SPORULATION PROTEIN A HOMOLOG"/>
    <property type="match status" value="1"/>
</dbReference>
<dbReference type="eggNOG" id="COG0745">
    <property type="taxonomic scope" value="Bacteria"/>
</dbReference>
<dbReference type="STRING" id="768710.DesyoDRAFT_3840"/>
<evidence type="ECO:0000256" key="3">
    <source>
        <dbReference type="ARBA" id="ARBA00023012"/>
    </source>
</evidence>
<feature type="domain" description="OmpR/PhoB-type" evidence="11">
    <location>
        <begin position="143"/>
        <end position="242"/>
    </location>
</feature>
<keyword evidence="6" id="KW-0804">Transcription</keyword>
<feature type="DNA-binding region" description="OmpR/PhoB-type" evidence="9">
    <location>
        <begin position="143"/>
        <end position="242"/>
    </location>
</feature>
<name>H5Y5U8_9FIRM</name>
<dbReference type="SUPFAM" id="SSF52172">
    <property type="entry name" value="CheY-like"/>
    <property type="match status" value="1"/>
</dbReference>
<dbReference type="EMBL" id="CM001441">
    <property type="protein sequence ID" value="EHQ90824.1"/>
    <property type="molecule type" value="Genomic_DNA"/>
</dbReference>